<feature type="transmembrane region" description="Helical" evidence="2">
    <location>
        <begin position="105"/>
        <end position="124"/>
    </location>
</feature>
<keyword evidence="5" id="KW-1185">Reference proteome</keyword>
<evidence type="ECO:0000313" key="4">
    <source>
        <dbReference type="EMBL" id="OEJ97670.1"/>
    </source>
</evidence>
<sequence length="524" mass="55445">MAWLALGYFASYIPYVMLLKILVHTMSDAVGGPVDGMVVLPAAALGQLAVMPVFLLVSGWWRYALRPPEPGPRPPAPGRPRPPAQGSRPRDPGPRGAASTYRREILAGLSASLIIGTTTLSFTFSGTSVLFVLLLMRGGVLVMSPLMDKARGRHVPRSAWAALAFSLAAVLVAIGGVRDYRLAMPSLLCLCVYLVGYTARFDLMSRVAKAGVAGTDRRYFTVEHATAPVCLVLLLGAGALAGQPGLRTGFTDFLATPTAWAAAGVGVAYEVLFVFGTLIYLDRRAFTWCVPANRCASLMSGLVAAYALHHLAGLPLPTDAELLALVMVVAAVAALSAPALAQRRGPAAHRRRVVFVCGGNTSRSPLAEYIARHEAAGRGGHAPRFTSAGIDVEATARRHRARMSPHARAALRELGVRPGWRHPRYHRARPLTPDLCRGGAVVYCMTGAQREAVLALAPEATARVHCLDPRGDIPNPAGQPADAHLECARRIRQAVRARFPYPPGNGGSDPPGDGGPHPGTAPAG</sequence>
<dbReference type="SUPFAM" id="SSF52788">
    <property type="entry name" value="Phosphotyrosine protein phosphatases I"/>
    <property type="match status" value="1"/>
</dbReference>
<organism evidence="4 5">
    <name type="scientific">Streptomyces thermolilacinus SPC6</name>
    <dbReference type="NCBI Taxonomy" id="1306406"/>
    <lineage>
        <taxon>Bacteria</taxon>
        <taxon>Bacillati</taxon>
        <taxon>Actinomycetota</taxon>
        <taxon>Actinomycetes</taxon>
        <taxon>Kitasatosporales</taxon>
        <taxon>Streptomycetaceae</taxon>
        <taxon>Streptomyces</taxon>
    </lineage>
</organism>
<feature type="transmembrane region" description="Helical" evidence="2">
    <location>
        <begin position="293"/>
        <end position="316"/>
    </location>
</feature>
<feature type="transmembrane region" description="Helical" evidence="2">
    <location>
        <begin position="220"/>
        <end position="240"/>
    </location>
</feature>
<dbReference type="OrthoDB" id="3660737at2"/>
<dbReference type="InterPro" id="IPR036196">
    <property type="entry name" value="Ptyr_pPase_sf"/>
</dbReference>
<keyword evidence="2" id="KW-0812">Transmembrane</keyword>
<reference evidence="4 5" key="1">
    <citation type="journal article" date="2013" name="Genome Announc.">
        <title>Genome Sequence of Streptomyces violaceusniger Strain SPC6, a Halotolerant Streptomycete That Exhibits Rapid Growth and Development.</title>
        <authorList>
            <person name="Chen X."/>
            <person name="Zhang B."/>
            <person name="Zhang W."/>
            <person name="Wu X."/>
            <person name="Zhang M."/>
            <person name="Chen T."/>
            <person name="Liu G."/>
            <person name="Dyson P."/>
        </authorList>
    </citation>
    <scope>NUCLEOTIDE SEQUENCE [LARGE SCALE GENOMIC DNA]</scope>
    <source>
        <strain evidence="4 5">SPC6</strain>
    </source>
</reference>
<dbReference type="InterPro" id="IPR023485">
    <property type="entry name" value="Ptyr_pPase"/>
</dbReference>
<dbReference type="Gene3D" id="3.40.50.2300">
    <property type="match status" value="1"/>
</dbReference>
<evidence type="ECO:0000256" key="1">
    <source>
        <dbReference type="SAM" id="MobiDB-lite"/>
    </source>
</evidence>
<feature type="transmembrane region" description="Helical" evidence="2">
    <location>
        <begin position="38"/>
        <end position="57"/>
    </location>
</feature>
<keyword evidence="2" id="KW-1133">Transmembrane helix</keyword>
<dbReference type="SMART" id="SM00226">
    <property type="entry name" value="LMWPc"/>
    <property type="match status" value="1"/>
</dbReference>
<keyword evidence="2" id="KW-0472">Membrane</keyword>
<feature type="transmembrane region" description="Helical" evidence="2">
    <location>
        <begin position="7"/>
        <end position="26"/>
    </location>
</feature>
<dbReference type="RefSeq" id="WP_051203646.1">
    <property type="nucleotide sequence ID" value="NZ_ASHX02000001.1"/>
</dbReference>
<feature type="transmembrane region" description="Helical" evidence="2">
    <location>
        <begin position="182"/>
        <end position="199"/>
    </location>
</feature>
<gene>
    <name evidence="4" type="ORF">J116_027690</name>
</gene>
<accession>A0A1D3DZB9</accession>
<feature type="compositionally biased region" description="Gly residues" evidence="1">
    <location>
        <begin position="504"/>
        <end position="517"/>
    </location>
</feature>
<dbReference type="AlphaFoldDB" id="A0A1D3DZB9"/>
<dbReference type="Proteomes" id="UP000095329">
    <property type="component" value="Unassembled WGS sequence"/>
</dbReference>
<feature type="transmembrane region" description="Helical" evidence="2">
    <location>
        <begin position="260"/>
        <end position="281"/>
    </location>
</feature>
<feature type="transmembrane region" description="Helical" evidence="2">
    <location>
        <begin position="159"/>
        <end position="176"/>
    </location>
</feature>
<dbReference type="STRING" id="1306406.J116_027690"/>
<feature type="domain" description="Phosphotyrosine protein phosphatase I" evidence="3">
    <location>
        <begin position="351"/>
        <end position="501"/>
    </location>
</feature>
<evidence type="ECO:0000256" key="2">
    <source>
        <dbReference type="SAM" id="Phobius"/>
    </source>
</evidence>
<dbReference type="eggNOG" id="COG0394">
    <property type="taxonomic scope" value="Bacteria"/>
</dbReference>
<evidence type="ECO:0000259" key="3">
    <source>
        <dbReference type="SMART" id="SM00226"/>
    </source>
</evidence>
<feature type="transmembrane region" description="Helical" evidence="2">
    <location>
        <begin position="322"/>
        <end position="341"/>
    </location>
</feature>
<feature type="region of interest" description="Disordered" evidence="1">
    <location>
        <begin position="498"/>
        <end position="524"/>
    </location>
</feature>
<protein>
    <recommendedName>
        <fullName evidence="3">Phosphotyrosine protein phosphatase I domain-containing protein</fullName>
    </recommendedName>
</protein>
<comment type="caution">
    <text evidence="4">The sequence shown here is derived from an EMBL/GenBank/DDBJ whole genome shotgun (WGS) entry which is preliminary data.</text>
</comment>
<dbReference type="EMBL" id="ASHX02000001">
    <property type="protein sequence ID" value="OEJ97670.1"/>
    <property type="molecule type" value="Genomic_DNA"/>
</dbReference>
<evidence type="ECO:0000313" key="5">
    <source>
        <dbReference type="Proteomes" id="UP000095329"/>
    </source>
</evidence>
<dbReference type="Pfam" id="PF01451">
    <property type="entry name" value="LMWPc"/>
    <property type="match status" value="1"/>
</dbReference>
<feature type="compositionally biased region" description="Pro residues" evidence="1">
    <location>
        <begin position="69"/>
        <end position="83"/>
    </location>
</feature>
<name>A0A1D3DZB9_9ACTN</name>
<proteinExistence type="predicted"/>
<feature type="region of interest" description="Disordered" evidence="1">
    <location>
        <begin position="69"/>
        <end position="98"/>
    </location>
</feature>